<feature type="compositionally biased region" description="Polar residues" evidence="1">
    <location>
        <begin position="438"/>
        <end position="473"/>
    </location>
</feature>
<feature type="region of interest" description="Disordered" evidence="1">
    <location>
        <begin position="401"/>
        <end position="502"/>
    </location>
</feature>
<evidence type="ECO:0000313" key="2">
    <source>
        <dbReference type="EMBL" id="CAG7732398.1"/>
    </source>
</evidence>
<sequence>MFTTMETGNGDCNIGNQLAESRRNSARPRRKRKFPGPAGILPDLNDSDVTNLNKMQNQVSQQVAQIISGSQRARSRSPSPFSMMSSQAEKNMTFLAQGPWQELTQQLNLSGDENCPSKLMNINWVHSYAAHLPAGAKVPFLLGVLQEAPELPSGKHQKKTPCVKLGDSSGTIEAAFDPVFVKLYGKDLKPGTALAVTNAGLLHFKRNIILTITAKNVICLASATESNELCVEDVQDTLKSNPVPSVVTEHGVKIIFITDFSAEKVVKNYRELCDPNAIRKQYIQNQKNKQTSYQSLVGKPAAPKLFTHITNAAADSNSCRELFVNFDEEDDDDELFRAFDIESAENLYLSQQLDQSKKLPVKVQTFDVLQNQINQEDDRESEDEFDRELAAFDDSSCAVFESSQSTKELHTNNENSELNSSPANDDSSDNADECDIFESSQATQSQHLQNNENIVERSSSPESNHSAELNPQEDNVEHGLSNAADEDDSDFFNEFDRELDEL</sequence>
<evidence type="ECO:0000313" key="3">
    <source>
        <dbReference type="Proteomes" id="UP000708208"/>
    </source>
</evidence>
<comment type="caution">
    <text evidence="2">The sequence shown here is derived from an EMBL/GenBank/DDBJ whole genome shotgun (WGS) entry which is preliminary data.</text>
</comment>
<name>A0A8J2K390_9HEXA</name>
<feature type="compositionally biased region" description="Acidic residues" evidence="1">
    <location>
        <begin position="426"/>
        <end position="436"/>
    </location>
</feature>
<accession>A0A8J2K390</accession>
<feature type="compositionally biased region" description="Acidic residues" evidence="1">
    <location>
        <begin position="484"/>
        <end position="502"/>
    </location>
</feature>
<keyword evidence="3" id="KW-1185">Reference proteome</keyword>
<feature type="compositionally biased region" description="Basic residues" evidence="1">
    <location>
        <begin position="24"/>
        <end position="34"/>
    </location>
</feature>
<dbReference type="EMBL" id="CAJVCH010230579">
    <property type="protein sequence ID" value="CAG7732398.1"/>
    <property type="molecule type" value="Genomic_DNA"/>
</dbReference>
<dbReference type="Proteomes" id="UP000708208">
    <property type="component" value="Unassembled WGS sequence"/>
</dbReference>
<evidence type="ECO:0000256" key="1">
    <source>
        <dbReference type="SAM" id="MobiDB-lite"/>
    </source>
</evidence>
<proteinExistence type="predicted"/>
<feature type="region of interest" description="Disordered" evidence="1">
    <location>
        <begin position="1"/>
        <end position="38"/>
    </location>
</feature>
<feature type="compositionally biased region" description="Polar residues" evidence="1">
    <location>
        <begin position="401"/>
        <end position="418"/>
    </location>
</feature>
<reference evidence="2" key="1">
    <citation type="submission" date="2021-06" db="EMBL/GenBank/DDBJ databases">
        <authorList>
            <person name="Hodson N. C."/>
            <person name="Mongue J. A."/>
            <person name="Jaron S. K."/>
        </authorList>
    </citation>
    <scope>NUCLEOTIDE SEQUENCE</scope>
</reference>
<dbReference type="OrthoDB" id="21443at2759"/>
<dbReference type="AlphaFoldDB" id="A0A8J2K390"/>
<gene>
    <name evidence="2" type="ORF">AFUS01_LOCUS20917</name>
</gene>
<organism evidence="2 3">
    <name type="scientific">Allacma fusca</name>
    <dbReference type="NCBI Taxonomy" id="39272"/>
    <lineage>
        <taxon>Eukaryota</taxon>
        <taxon>Metazoa</taxon>
        <taxon>Ecdysozoa</taxon>
        <taxon>Arthropoda</taxon>
        <taxon>Hexapoda</taxon>
        <taxon>Collembola</taxon>
        <taxon>Symphypleona</taxon>
        <taxon>Sminthuridae</taxon>
        <taxon>Allacma</taxon>
    </lineage>
</organism>
<protein>
    <submittedName>
        <fullName evidence="2">Uncharacterized protein</fullName>
    </submittedName>
</protein>